<feature type="transmembrane region" description="Helical" evidence="6">
    <location>
        <begin position="143"/>
        <end position="163"/>
    </location>
</feature>
<feature type="transmembrane region" description="Helical" evidence="6">
    <location>
        <begin position="56"/>
        <end position="75"/>
    </location>
</feature>
<evidence type="ECO:0000313" key="11">
    <source>
        <dbReference type="Proteomes" id="UP000034578"/>
    </source>
</evidence>
<keyword evidence="5 6" id="KW-0472">Membrane</keyword>
<evidence type="ECO:0000256" key="1">
    <source>
        <dbReference type="ARBA" id="ARBA00004651"/>
    </source>
</evidence>
<protein>
    <recommendedName>
        <fullName evidence="7">EamA domain-containing protein</fullName>
    </recommendedName>
</protein>
<evidence type="ECO:0000256" key="4">
    <source>
        <dbReference type="ARBA" id="ARBA00022989"/>
    </source>
</evidence>
<dbReference type="PANTHER" id="PTHR32322">
    <property type="entry name" value="INNER MEMBRANE TRANSPORTER"/>
    <property type="match status" value="1"/>
</dbReference>
<evidence type="ECO:0000313" key="10">
    <source>
        <dbReference type="Proteomes" id="UP000034152"/>
    </source>
</evidence>
<reference evidence="10 11" key="1">
    <citation type="journal article" date="2015" name="ISME J.">
        <title>Genomic and phenotypic differentiation among Methanosarcina mazei populations from Columbia River sediment.</title>
        <authorList>
            <person name="Youngblut N.D."/>
            <person name="Wirth J.S."/>
            <person name="Henriksen J.R."/>
            <person name="Smith M."/>
            <person name="Simon H."/>
            <person name="Metcalf W.W."/>
            <person name="Whitaker R.J."/>
        </authorList>
    </citation>
    <scope>NUCLEOTIDE SEQUENCE [LARGE SCALE GENOMIC DNA]</scope>
    <source>
        <strain evidence="9 10">1.H.M.2.1</strain>
        <strain evidence="8 11">2.F.A.2.4</strain>
    </source>
</reference>
<accession>A0A0F8RSK5</accession>
<evidence type="ECO:0000256" key="3">
    <source>
        <dbReference type="ARBA" id="ARBA00022692"/>
    </source>
</evidence>
<dbReference type="EMBL" id="JJQU01000021">
    <property type="protein sequence ID" value="KKH90527.1"/>
    <property type="molecule type" value="Genomic_DNA"/>
</dbReference>
<keyword evidence="11" id="KW-1185">Reference proteome</keyword>
<comment type="subcellular location">
    <subcellularLocation>
        <location evidence="1">Cell membrane</location>
        <topology evidence="1">Multi-pass membrane protein</topology>
    </subcellularLocation>
</comment>
<feature type="transmembrane region" description="Helical" evidence="6">
    <location>
        <begin position="29"/>
        <end position="47"/>
    </location>
</feature>
<sequence length="232" mass="25353">MAFLATIGISAALFLQAWSLEHTTVTNFTMISSLSTFAVMLLSLMIIGEKLSKDKIIGVAIAFAGLALITTNGRFELSAQLKGDIIALTSAFFWALYTVMGKKISEKYSALTVLSYVFLFASIEFLPFYLMSPHTSMFEFTPLTWESLGFLTICCSLIAFLVYNFSLDKLSASTVAMTIYITPLSGVFLGAVLLGESFTAYTLVGSLLIITGLYKAESKSICTYRRSVPLDT</sequence>
<dbReference type="Proteomes" id="UP000034152">
    <property type="component" value="Unassembled WGS sequence"/>
</dbReference>
<feature type="domain" description="EamA" evidence="7">
    <location>
        <begin position="82"/>
        <end position="214"/>
    </location>
</feature>
<dbReference type="PATRIC" id="fig|2209.56.peg.3148"/>
<dbReference type="EMBL" id="JJOS01000012">
    <property type="protein sequence ID" value="KKG06276.1"/>
    <property type="molecule type" value="Genomic_DNA"/>
</dbReference>
<dbReference type="Pfam" id="PF00892">
    <property type="entry name" value="EamA"/>
    <property type="match status" value="2"/>
</dbReference>
<dbReference type="SUPFAM" id="SSF103481">
    <property type="entry name" value="Multidrug resistance efflux transporter EmrE"/>
    <property type="match status" value="2"/>
</dbReference>
<organism evidence="9 10">
    <name type="scientific">Methanosarcina mazei</name>
    <name type="common">Methanosarcina frisia</name>
    <dbReference type="NCBI Taxonomy" id="2209"/>
    <lineage>
        <taxon>Archaea</taxon>
        <taxon>Methanobacteriati</taxon>
        <taxon>Methanobacteriota</taxon>
        <taxon>Stenosarchaea group</taxon>
        <taxon>Methanomicrobia</taxon>
        <taxon>Methanosarcinales</taxon>
        <taxon>Methanosarcinaceae</taxon>
        <taxon>Methanosarcina</taxon>
    </lineage>
</organism>
<feature type="transmembrane region" description="Helical" evidence="6">
    <location>
        <begin position="170"/>
        <end position="192"/>
    </location>
</feature>
<feature type="domain" description="EamA" evidence="7">
    <location>
        <begin position="2"/>
        <end position="70"/>
    </location>
</feature>
<evidence type="ECO:0000256" key="6">
    <source>
        <dbReference type="SAM" id="Phobius"/>
    </source>
</evidence>
<gene>
    <name evidence="8" type="ORF">DU47_13665</name>
    <name evidence="9" type="ORF">DU80_14580</name>
</gene>
<keyword evidence="4 6" id="KW-1133">Transmembrane helix</keyword>
<comment type="caution">
    <text evidence="9">The sequence shown here is derived from an EMBL/GenBank/DDBJ whole genome shotgun (WGS) entry which is preliminary data.</text>
</comment>
<evidence type="ECO:0000313" key="9">
    <source>
        <dbReference type="EMBL" id="KKH90527.1"/>
    </source>
</evidence>
<evidence type="ECO:0000259" key="7">
    <source>
        <dbReference type="Pfam" id="PF00892"/>
    </source>
</evidence>
<dbReference type="InterPro" id="IPR050638">
    <property type="entry name" value="AA-Vitamin_Transporters"/>
</dbReference>
<evidence type="ECO:0000313" key="8">
    <source>
        <dbReference type="EMBL" id="KKG06276.1"/>
    </source>
</evidence>
<dbReference type="GO" id="GO:0005886">
    <property type="term" value="C:plasma membrane"/>
    <property type="evidence" value="ECO:0007669"/>
    <property type="project" value="UniProtKB-SubCell"/>
</dbReference>
<dbReference type="AlphaFoldDB" id="A0A0F8RSK5"/>
<dbReference type="PANTHER" id="PTHR32322:SF18">
    <property type="entry name" value="S-ADENOSYLMETHIONINE_S-ADENOSYLHOMOCYSTEINE TRANSPORTER"/>
    <property type="match status" value="1"/>
</dbReference>
<dbReference type="Gene3D" id="1.10.3730.20">
    <property type="match status" value="1"/>
</dbReference>
<dbReference type="InterPro" id="IPR000620">
    <property type="entry name" value="EamA_dom"/>
</dbReference>
<feature type="transmembrane region" description="Helical" evidence="6">
    <location>
        <begin position="111"/>
        <end position="131"/>
    </location>
</feature>
<evidence type="ECO:0000256" key="2">
    <source>
        <dbReference type="ARBA" id="ARBA00022475"/>
    </source>
</evidence>
<evidence type="ECO:0000256" key="5">
    <source>
        <dbReference type="ARBA" id="ARBA00023136"/>
    </source>
</evidence>
<proteinExistence type="predicted"/>
<feature type="transmembrane region" description="Helical" evidence="6">
    <location>
        <begin position="81"/>
        <end position="99"/>
    </location>
</feature>
<dbReference type="Proteomes" id="UP000034578">
    <property type="component" value="Unassembled WGS sequence"/>
</dbReference>
<dbReference type="InterPro" id="IPR037185">
    <property type="entry name" value="EmrE-like"/>
</dbReference>
<name>A0A0F8RSK5_METMZ</name>
<keyword evidence="2" id="KW-1003">Cell membrane</keyword>
<keyword evidence="3 6" id="KW-0812">Transmembrane</keyword>
<feature type="transmembrane region" description="Helical" evidence="6">
    <location>
        <begin position="198"/>
        <end position="216"/>
    </location>
</feature>